<evidence type="ECO:0000256" key="11">
    <source>
        <dbReference type="SAM" id="Coils"/>
    </source>
</evidence>
<evidence type="ECO:0000256" key="3">
    <source>
        <dbReference type="ARBA" id="ARBA00022737"/>
    </source>
</evidence>
<dbReference type="RefSeq" id="WP_118765217.1">
    <property type="nucleotide sequence ID" value="NZ_CABJCF010000004.1"/>
</dbReference>
<dbReference type="SUPFAM" id="SSF52540">
    <property type="entry name" value="P-loop containing nucleoside triphosphate hydrolases"/>
    <property type="match status" value="2"/>
</dbReference>
<evidence type="ECO:0000256" key="6">
    <source>
        <dbReference type="ARBA" id="ARBA00023054"/>
    </source>
</evidence>
<dbReference type="Gene3D" id="1.10.8.60">
    <property type="match status" value="1"/>
</dbReference>
<evidence type="ECO:0000256" key="8">
    <source>
        <dbReference type="ARBA" id="ARBA00026057"/>
    </source>
</evidence>
<dbReference type="GO" id="GO:0005737">
    <property type="term" value="C:cytoplasm"/>
    <property type="evidence" value="ECO:0007669"/>
    <property type="project" value="UniProtKB-SubCell"/>
</dbReference>
<dbReference type="PANTHER" id="PTHR11638:SF18">
    <property type="entry name" value="HEAT SHOCK PROTEIN 104"/>
    <property type="match status" value="1"/>
</dbReference>
<dbReference type="AlphaFoldDB" id="A0A412PBJ1"/>
<dbReference type="SMART" id="SM00382">
    <property type="entry name" value="AAA"/>
    <property type="match status" value="2"/>
</dbReference>
<keyword evidence="4 10" id="KW-0547">Nucleotide-binding</keyword>
<evidence type="ECO:0000259" key="12">
    <source>
        <dbReference type="PROSITE" id="PS51903"/>
    </source>
</evidence>
<reference evidence="13 14" key="1">
    <citation type="submission" date="2018-08" db="EMBL/GenBank/DDBJ databases">
        <title>A genome reference for cultivated species of the human gut microbiota.</title>
        <authorList>
            <person name="Zou Y."/>
            <person name="Xue W."/>
            <person name="Luo G."/>
        </authorList>
    </citation>
    <scope>NUCLEOTIDE SEQUENCE [LARGE SCALE GENOMIC DNA]</scope>
    <source>
        <strain evidence="13 14">AF18-46</strain>
    </source>
</reference>
<dbReference type="CDD" id="cd00009">
    <property type="entry name" value="AAA"/>
    <property type="match status" value="1"/>
</dbReference>
<gene>
    <name evidence="13" type="ORF">DWX20_08665</name>
</gene>
<dbReference type="PANTHER" id="PTHR11638">
    <property type="entry name" value="ATP-DEPENDENT CLP PROTEASE"/>
    <property type="match status" value="1"/>
</dbReference>
<dbReference type="InterPro" id="IPR050130">
    <property type="entry name" value="ClpA_ClpB"/>
</dbReference>
<sequence length="850" mass="96352">MNIEQMTEILQNIIMQAVQLAQEKQSPDIKPEHILYAMVNDDSLEGIWQRLHISQEELRSFIEQALTRIPAVSGSTQPQLSSDVMQAYNHALKRMQKQNDSYMSTVTFLLGLFDTKATIIEQIKQQFHITTRDIEKAEEERRGGMTMDEKTNESQLDALSKYGHDLVKEVKDGKIDPVIGRDEEIRRVIEILSRKTKNNPVLIGEPGVGKTAIVEGLAWRIMQGDVPLGLKDKKLIELDMGALIAGAKYRGEFEERLKGVLKQVQQADGGIILFIDEIHNLVGAGKTEGSMDAANLLKPMLARGELKCIGATTFDEYRKYIEKDRALERRFQKIMVQEPSVEDTISILRGLKDRFESHHGVRIKDEAIIAAATLSNRYITDRFLPDKAIDLIDEACATIRVEMDSMPAELDELSRRIMTLQIEETSLKEETDPKAKDRLEEIRKELADLKEEQSAKLSKWQAEKNEADAIKNYKEELEKAKLALTQAENAANYETAAKLKYETIPNLEKKINEADVEKSDAMVHQIVDEDMIAKIVSQWTHIEVSRLMSTERQKILHLPEALAKRVMGQPEALRLVSDAIMRSKANIQDENRPLGSFMFLGPTGVGKTEVAKALAQQLFDDESKIVRIDMSEYMEKFSVSRLVGAPPGYVGYEEGGQLTEAVRRSPYSIVLLDEIEKAHPDVFNILLQILDDGRITDSKGVTVDFKNTIIIMTSNLGSQYAFDDDPEHREEHYMSEVHKFFKPEFINRVDEIIVFNALGNDVLAQIAEKFLAQLRNRLKDRDINLTVSDSAMKRIIACGVDPLYGARPMKRHIQREIETAVARVILENPDINGKTIHVDANDEQYIVTVK</sequence>
<dbReference type="SUPFAM" id="SSF81923">
    <property type="entry name" value="Double Clp-N motif"/>
    <property type="match status" value="1"/>
</dbReference>
<evidence type="ECO:0000313" key="13">
    <source>
        <dbReference type="EMBL" id="RGT54230.1"/>
    </source>
</evidence>
<name>A0A412PBJ1_9FIRM</name>
<dbReference type="InterPro" id="IPR041546">
    <property type="entry name" value="ClpA/ClpB_AAA_lid"/>
</dbReference>
<evidence type="ECO:0000256" key="7">
    <source>
        <dbReference type="ARBA" id="ARBA00023186"/>
    </source>
</evidence>
<dbReference type="GO" id="GO:0016887">
    <property type="term" value="F:ATP hydrolysis activity"/>
    <property type="evidence" value="ECO:0007669"/>
    <property type="project" value="InterPro"/>
</dbReference>
<dbReference type="PRINTS" id="PR00300">
    <property type="entry name" value="CLPPROTEASEA"/>
</dbReference>
<keyword evidence="5 10" id="KW-0067">ATP-binding</keyword>
<keyword evidence="3 9" id="KW-0677">Repeat</keyword>
<dbReference type="PROSITE" id="PS00871">
    <property type="entry name" value="CLPAB_2"/>
    <property type="match status" value="1"/>
</dbReference>
<dbReference type="EMBL" id="QRWX01000004">
    <property type="protein sequence ID" value="RGT54230.1"/>
    <property type="molecule type" value="Genomic_DNA"/>
</dbReference>
<dbReference type="InterPro" id="IPR001270">
    <property type="entry name" value="ClpA/B"/>
</dbReference>
<keyword evidence="6 11" id="KW-0175">Coiled coil</keyword>
<comment type="caution">
    <text evidence="13">The sequence shown here is derived from an EMBL/GenBank/DDBJ whole genome shotgun (WGS) entry which is preliminary data.</text>
</comment>
<proteinExistence type="inferred from homology"/>
<dbReference type="Gene3D" id="3.40.50.300">
    <property type="entry name" value="P-loop containing nucleotide triphosphate hydrolases"/>
    <property type="match status" value="3"/>
</dbReference>
<dbReference type="InterPro" id="IPR004176">
    <property type="entry name" value="Clp_R_N"/>
</dbReference>
<dbReference type="Pfam" id="PF07724">
    <property type="entry name" value="AAA_2"/>
    <property type="match status" value="1"/>
</dbReference>
<organism evidence="13 14">
    <name type="scientific">Solobacterium moorei</name>
    <dbReference type="NCBI Taxonomy" id="102148"/>
    <lineage>
        <taxon>Bacteria</taxon>
        <taxon>Bacillati</taxon>
        <taxon>Bacillota</taxon>
        <taxon>Erysipelotrichia</taxon>
        <taxon>Erysipelotrichales</taxon>
        <taxon>Erysipelotrichaceae</taxon>
        <taxon>Solobacterium</taxon>
    </lineage>
</organism>
<feature type="coiled-coil region" evidence="11">
    <location>
        <begin position="410"/>
        <end position="490"/>
    </location>
</feature>
<comment type="subcellular location">
    <subcellularLocation>
        <location evidence="1">Cytoplasm</location>
    </subcellularLocation>
</comment>
<dbReference type="FunFam" id="3.40.50.300:FF:000010">
    <property type="entry name" value="Chaperone clpB 1, putative"/>
    <property type="match status" value="1"/>
</dbReference>
<evidence type="ECO:0000256" key="5">
    <source>
        <dbReference type="ARBA" id="ARBA00022840"/>
    </source>
</evidence>
<dbReference type="CDD" id="cd19499">
    <property type="entry name" value="RecA-like_ClpB_Hsp104-like"/>
    <property type="match status" value="1"/>
</dbReference>
<dbReference type="InterPro" id="IPR027417">
    <property type="entry name" value="P-loop_NTPase"/>
</dbReference>
<dbReference type="FunFam" id="3.40.50.300:FF:000025">
    <property type="entry name" value="ATP-dependent Clp protease subunit"/>
    <property type="match status" value="1"/>
</dbReference>
<evidence type="ECO:0000256" key="10">
    <source>
        <dbReference type="RuleBase" id="RU004432"/>
    </source>
</evidence>
<evidence type="ECO:0000256" key="9">
    <source>
        <dbReference type="PROSITE-ProRule" id="PRU01251"/>
    </source>
</evidence>
<evidence type="ECO:0000256" key="2">
    <source>
        <dbReference type="ARBA" id="ARBA00008675"/>
    </source>
</evidence>
<dbReference type="Pfam" id="PF02861">
    <property type="entry name" value="Clp_N"/>
    <property type="match status" value="1"/>
</dbReference>
<dbReference type="SMART" id="SM01086">
    <property type="entry name" value="ClpB_D2-small"/>
    <property type="match status" value="1"/>
</dbReference>
<dbReference type="InterPro" id="IPR036628">
    <property type="entry name" value="Clp_N_dom_sf"/>
</dbReference>
<dbReference type="InterPro" id="IPR028299">
    <property type="entry name" value="ClpA/B_CS2"/>
</dbReference>
<feature type="domain" description="Clp R" evidence="12">
    <location>
        <begin position="3"/>
        <end position="144"/>
    </location>
</feature>
<dbReference type="PROSITE" id="PS51903">
    <property type="entry name" value="CLP_R"/>
    <property type="match status" value="1"/>
</dbReference>
<dbReference type="Gene3D" id="1.10.1780.10">
    <property type="entry name" value="Clp, N-terminal domain"/>
    <property type="match status" value="1"/>
</dbReference>
<evidence type="ECO:0000256" key="1">
    <source>
        <dbReference type="ARBA" id="ARBA00004496"/>
    </source>
</evidence>
<dbReference type="InterPro" id="IPR003593">
    <property type="entry name" value="AAA+_ATPase"/>
</dbReference>
<evidence type="ECO:0000313" key="14">
    <source>
        <dbReference type="Proteomes" id="UP000284731"/>
    </source>
</evidence>
<dbReference type="InterPro" id="IPR003959">
    <property type="entry name" value="ATPase_AAA_core"/>
</dbReference>
<dbReference type="PROSITE" id="PS00870">
    <property type="entry name" value="CLPAB_1"/>
    <property type="match status" value="1"/>
</dbReference>
<evidence type="ECO:0000256" key="4">
    <source>
        <dbReference type="ARBA" id="ARBA00022741"/>
    </source>
</evidence>
<comment type="similarity">
    <text evidence="2 10">Belongs to the ClpA/ClpB family.</text>
</comment>
<dbReference type="InterPro" id="IPR018368">
    <property type="entry name" value="ClpA/B_CS1"/>
</dbReference>
<dbReference type="Proteomes" id="UP000284731">
    <property type="component" value="Unassembled WGS sequence"/>
</dbReference>
<dbReference type="GO" id="GO:0005524">
    <property type="term" value="F:ATP binding"/>
    <property type="evidence" value="ECO:0007669"/>
    <property type="project" value="UniProtKB-KW"/>
</dbReference>
<dbReference type="InterPro" id="IPR019489">
    <property type="entry name" value="Clp_ATPase_C"/>
</dbReference>
<dbReference type="Pfam" id="PF17871">
    <property type="entry name" value="AAA_lid_9"/>
    <property type="match status" value="1"/>
</dbReference>
<dbReference type="GO" id="GO:0034605">
    <property type="term" value="P:cellular response to heat"/>
    <property type="evidence" value="ECO:0007669"/>
    <property type="project" value="TreeGrafter"/>
</dbReference>
<comment type="subunit">
    <text evidence="8">Homohexamer. The oligomerization is ATP-dependent.</text>
</comment>
<dbReference type="Pfam" id="PF10431">
    <property type="entry name" value="ClpB_D2-small"/>
    <property type="match status" value="1"/>
</dbReference>
<protein>
    <submittedName>
        <fullName evidence="13">AAA family ATPase</fullName>
    </submittedName>
</protein>
<dbReference type="Pfam" id="PF00004">
    <property type="entry name" value="AAA"/>
    <property type="match status" value="1"/>
</dbReference>
<accession>A0A412PBJ1</accession>
<dbReference type="FunFam" id="3.40.50.300:FF:000120">
    <property type="entry name" value="ATP-dependent chaperone ClpB"/>
    <property type="match status" value="1"/>
</dbReference>
<keyword evidence="7 10" id="KW-0143">Chaperone</keyword>